<feature type="region of interest" description="Disordered" evidence="1">
    <location>
        <begin position="113"/>
        <end position="160"/>
    </location>
</feature>
<feature type="compositionally biased region" description="Basic and acidic residues" evidence="1">
    <location>
        <begin position="125"/>
        <end position="160"/>
    </location>
</feature>
<dbReference type="GeneTree" id="ENSGT01030000234575"/>
<keyword evidence="2" id="KW-0732">Signal</keyword>
<dbReference type="Proteomes" id="UP001501920">
    <property type="component" value="Chromosome 16"/>
</dbReference>
<name>A0AAR2LEX7_PYGNA</name>
<accession>A0AAR2LEX7</accession>
<dbReference type="PROSITE" id="PS50041">
    <property type="entry name" value="C_TYPE_LECTIN_2"/>
    <property type="match status" value="1"/>
</dbReference>
<feature type="domain" description="C-type lectin" evidence="3">
    <location>
        <begin position="31"/>
        <end position="140"/>
    </location>
</feature>
<keyword evidence="5" id="KW-1185">Reference proteome</keyword>
<reference evidence="4" key="2">
    <citation type="submission" date="2025-08" db="UniProtKB">
        <authorList>
            <consortium name="Ensembl"/>
        </authorList>
    </citation>
    <scope>IDENTIFICATION</scope>
</reference>
<dbReference type="Ensembl" id="ENSPNAT00000064208.1">
    <property type="protein sequence ID" value="ENSPNAP00000073207.1"/>
    <property type="gene ID" value="ENSPNAG00000031635.1"/>
</dbReference>
<dbReference type="SUPFAM" id="SSF56436">
    <property type="entry name" value="C-type lectin-like"/>
    <property type="match status" value="1"/>
</dbReference>
<proteinExistence type="predicted"/>
<evidence type="ECO:0000313" key="5">
    <source>
        <dbReference type="Proteomes" id="UP001501920"/>
    </source>
</evidence>
<dbReference type="InterPro" id="IPR001304">
    <property type="entry name" value="C-type_lectin-like"/>
</dbReference>
<reference evidence="4 5" key="1">
    <citation type="submission" date="2020-10" db="EMBL/GenBank/DDBJ databases">
        <title>Pygocentrus nattereri (red-bellied piranha) genome, fPygNat1, primary haplotype.</title>
        <authorList>
            <person name="Myers G."/>
            <person name="Meyer A."/>
            <person name="Karagic N."/>
            <person name="Pippel M."/>
            <person name="Winkler S."/>
            <person name="Tracey A."/>
            <person name="Wood J."/>
            <person name="Formenti G."/>
            <person name="Howe K."/>
            <person name="Fedrigo O."/>
            <person name="Jarvis E.D."/>
        </authorList>
    </citation>
    <scope>NUCLEOTIDE SEQUENCE [LARGE SCALE GENOMIC DNA]</scope>
</reference>
<evidence type="ECO:0000313" key="4">
    <source>
        <dbReference type="Ensembl" id="ENSPNAP00000073207.1"/>
    </source>
</evidence>
<dbReference type="InterPro" id="IPR050111">
    <property type="entry name" value="C-type_lectin/snaclec_domain"/>
</dbReference>
<dbReference type="Pfam" id="PF00059">
    <property type="entry name" value="Lectin_C"/>
    <property type="match status" value="1"/>
</dbReference>
<dbReference type="InterPro" id="IPR016187">
    <property type="entry name" value="CTDL_fold"/>
</dbReference>
<dbReference type="Gene3D" id="3.10.100.10">
    <property type="entry name" value="Mannose-Binding Protein A, subunit A"/>
    <property type="match status" value="1"/>
</dbReference>
<feature type="chain" id="PRO_5043624921" description="C-type lectin domain-containing protein" evidence="2">
    <location>
        <begin position="27"/>
        <end position="160"/>
    </location>
</feature>
<evidence type="ECO:0000259" key="3">
    <source>
        <dbReference type="PROSITE" id="PS50041"/>
    </source>
</evidence>
<dbReference type="AlphaFoldDB" id="A0AAR2LEX7"/>
<dbReference type="PANTHER" id="PTHR22803">
    <property type="entry name" value="MANNOSE, PHOSPHOLIPASE, LECTIN RECEPTOR RELATED"/>
    <property type="match status" value="1"/>
</dbReference>
<evidence type="ECO:0000256" key="1">
    <source>
        <dbReference type="SAM" id="MobiDB-lite"/>
    </source>
</evidence>
<evidence type="ECO:0000256" key="2">
    <source>
        <dbReference type="SAM" id="SignalP"/>
    </source>
</evidence>
<dbReference type="InterPro" id="IPR016186">
    <property type="entry name" value="C-type_lectin-like/link_sf"/>
</dbReference>
<reference evidence="4" key="3">
    <citation type="submission" date="2025-09" db="UniProtKB">
        <authorList>
            <consortium name="Ensembl"/>
        </authorList>
    </citation>
    <scope>IDENTIFICATION</scope>
</reference>
<protein>
    <recommendedName>
        <fullName evidence="3">C-type lectin domain-containing protein</fullName>
    </recommendedName>
</protein>
<dbReference type="SMART" id="SM00034">
    <property type="entry name" value="CLECT"/>
    <property type="match status" value="1"/>
</dbReference>
<feature type="signal peptide" evidence="2">
    <location>
        <begin position="1"/>
        <end position="26"/>
    </location>
</feature>
<sequence length="160" mass="17779">LSLSLSFSLSLCLSISLSLWWGECEAGWRPYQDRCYFFSSSTKTWHDALTECQTYCVAQGGHLVSVHNEETVSFLTVKSIRQVSGDSITTGVSLWMGGHDSVTEGDYSWSDGSSLSHSNWGPGEPNDHSGRENCVEMGRGEKQRSEKKVSQREVIPHDVI</sequence>
<organism evidence="4 5">
    <name type="scientific">Pygocentrus nattereri</name>
    <name type="common">Red-bellied piranha</name>
    <dbReference type="NCBI Taxonomy" id="42514"/>
    <lineage>
        <taxon>Eukaryota</taxon>
        <taxon>Metazoa</taxon>
        <taxon>Chordata</taxon>
        <taxon>Craniata</taxon>
        <taxon>Vertebrata</taxon>
        <taxon>Euteleostomi</taxon>
        <taxon>Actinopterygii</taxon>
        <taxon>Neopterygii</taxon>
        <taxon>Teleostei</taxon>
        <taxon>Ostariophysi</taxon>
        <taxon>Characiformes</taxon>
        <taxon>Characoidei</taxon>
        <taxon>Pygocentrus</taxon>
    </lineage>
</organism>